<dbReference type="InterPro" id="IPR019734">
    <property type="entry name" value="TPR_rpt"/>
</dbReference>
<evidence type="ECO:0000313" key="3">
    <source>
        <dbReference type="Proteomes" id="UP000183567"/>
    </source>
</evidence>
<reference evidence="2 3" key="1">
    <citation type="submission" date="2016-03" db="EMBL/GenBank/DDBJ databases">
        <title>Comparative genomics of the ectomycorrhizal sister species Rhizopogon vinicolor and Rhizopogon vesiculosus (Basidiomycota: Boletales) reveals a divergence of the mating type B locus.</title>
        <authorList>
            <person name="Mujic A.B."/>
            <person name="Kuo A."/>
            <person name="Tritt A."/>
            <person name="Lipzen A."/>
            <person name="Chen C."/>
            <person name="Johnson J."/>
            <person name="Sharma A."/>
            <person name="Barry K."/>
            <person name="Grigoriev I.V."/>
            <person name="Spatafora J.W."/>
        </authorList>
    </citation>
    <scope>NUCLEOTIDE SEQUENCE [LARGE SCALE GENOMIC DNA]</scope>
    <source>
        <strain evidence="2 3">AM-OR11-056</strain>
    </source>
</reference>
<protein>
    <submittedName>
        <fullName evidence="2">Uncharacterized protein</fullName>
    </submittedName>
</protein>
<accession>A0A1J8Q0M9</accession>
<keyword evidence="3" id="KW-1185">Reference proteome</keyword>
<comment type="caution">
    <text evidence="2">The sequence shown here is derived from an EMBL/GenBank/DDBJ whole genome shotgun (WGS) entry which is preliminary data.</text>
</comment>
<keyword evidence="1" id="KW-0802">TPR repeat</keyword>
<evidence type="ECO:0000313" key="2">
    <source>
        <dbReference type="EMBL" id="OJA15118.1"/>
    </source>
</evidence>
<feature type="non-terminal residue" evidence="2">
    <location>
        <position position="1"/>
    </location>
</feature>
<dbReference type="SUPFAM" id="SSF48452">
    <property type="entry name" value="TPR-like"/>
    <property type="match status" value="1"/>
</dbReference>
<dbReference type="InterPro" id="IPR011990">
    <property type="entry name" value="TPR-like_helical_dom_sf"/>
</dbReference>
<evidence type="ECO:0000256" key="1">
    <source>
        <dbReference type="PROSITE-ProRule" id="PRU00339"/>
    </source>
</evidence>
<proteinExistence type="predicted"/>
<dbReference type="PROSITE" id="PS50005">
    <property type="entry name" value="TPR"/>
    <property type="match status" value="1"/>
</dbReference>
<organism evidence="2 3">
    <name type="scientific">Rhizopogon vesiculosus</name>
    <dbReference type="NCBI Taxonomy" id="180088"/>
    <lineage>
        <taxon>Eukaryota</taxon>
        <taxon>Fungi</taxon>
        <taxon>Dikarya</taxon>
        <taxon>Basidiomycota</taxon>
        <taxon>Agaricomycotina</taxon>
        <taxon>Agaricomycetes</taxon>
        <taxon>Agaricomycetidae</taxon>
        <taxon>Boletales</taxon>
        <taxon>Suillineae</taxon>
        <taxon>Rhizopogonaceae</taxon>
        <taxon>Rhizopogon</taxon>
    </lineage>
</organism>
<gene>
    <name evidence="2" type="ORF">AZE42_11465</name>
</gene>
<dbReference type="EMBL" id="LVVM01003325">
    <property type="protein sequence ID" value="OJA15118.1"/>
    <property type="molecule type" value="Genomic_DNA"/>
</dbReference>
<feature type="repeat" description="TPR" evidence="1">
    <location>
        <begin position="81"/>
        <end position="114"/>
    </location>
</feature>
<sequence>INSDAFSSDQAIHLKYEIFVVLFGWDLVSLWQTANQKRCYALLRTGRRAEAHEEYRYMDMSDTAKTDSYHDWSIAFKMECSELYAADGDAALAAKDYDKSIELYSVAIELNSVNDTLFANRRAAKLEKLLWEDALIDAQKVR</sequence>
<dbReference type="AlphaFoldDB" id="A0A1J8Q0M9"/>
<dbReference type="Proteomes" id="UP000183567">
    <property type="component" value="Unassembled WGS sequence"/>
</dbReference>
<dbReference type="OrthoDB" id="2423701at2759"/>
<dbReference type="STRING" id="180088.A0A1J8Q0M9"/>
<name>A0A1J8Q0M9_9AGAM</name>
<dbReference type="Gene3D" id="1.25.40.10">
    <property type="entry name" value="Tetratricopeptide repeat domain"/>
    <property type="match status" value="1"/>
</dbReference>